<dbReference type="EMBL" id="JAVIJP010000029">
    <property type="protein sequence ID" value="KAL3633659.1"/>
    <property type="molecule type" value="Genomic_DNA"/>
</dbReference>
<proteinExistence type="predicted"/>
<keyword evidence="2" id="KW-0812">Transmembrane</keyword>
<gene>
    <name evidence="3" type="ORF">CASFOL_022421</name>
</gene>
<protein>
    <recommendedName>
        <fullName evidence="5">Transmembrane protein</fullName>
    </recommendedName>
</protein>
<keyword evidence="2" id="KW-0472">Membrane</keyword>
<evidence type="ECO:0000313" key="3">
    <source>
        <dbReference type="EMBL" id="KAL3633659.1"/>
    </source>
</evidence>
<accession>A0ABD3CVR6</accession>
<feature type="transmembrane region" description="Helical" evidence="2">
    <location>
        <begin position="64"/>
        <end position="82"/>
    </location>
</feature>
<keyword evidence="2" id="KW-1133">Transmembrane helix</keyword>
<evidence type="ECO:0000256" key="1">
    <source>
        <dbReference type="SAM" id="MobiDB-lite"/>
    </source>
</evidence>
<dbReference type="AlphaFoldDB" id="A0ABD3CVR6"/>
<feature type="compositionally biased region" description="Acidic residues" evidence="1">
    <location>
        <begin position="155"/>
        <end position="164"/>
    </location>
</feature>
<feature type="compositionally biased region" description="Basic and acidic residues" evidence="1">
    <location>
        <begin position="142"/>
        <end position="154"/>
    </location>
</feature>
<comment type="caution">
    <text evidence="3">The sequence shown here is derived from an EMBL/GenBank/DDBJ whole genome shotgun (WGS) entry which is preliminary data.</text>
</comment>
<organism evidence="3 4">
    <name type="scientific">Castilleja foliolosa</name>
    <dbReference type="NCBI Taxonomy" id="1961234"/>
    <lineage>
        <taxon>Eukaryota</taxon>
        <taxon>Viridiplantae</taxon>
        <taxon>Streptophyta</taxon>
        <taxon>Embryophyta</taxon>
        <taxon>Tracheophyta</taxon>
        <taxon>Spermatophyta</taxon>
        <taxon>Magnoliopsida</taxon>
        <taxon>eudicotyledons</taxon>
        <taxon>Gunneridae</taxon>
        <taxon>Pentapetalae</taxon>
        <taxon>asterids</taxon>
        <taxon>lamiids</taxon>
        <taxon>Lamiales</taxon>
        <taxon>Orobanchaceae</taxon>
        <taxon>Pedicularideae</taxon>
        <taxon>Castillejinae</taxon>
        <taxon>Castilleja</taxon>
    </lineage>
</organism>
<evidence type="ECO:0000313" key="4">
    <source>
        <dbReference type="Proteomes" id="UP001632038"/>
    </source>
</evidence>
<evidence type="ECO:0000256" key="2">
    <source>
        <dbReference type="SAM" id="Phobius"/>
    </source>
</evidence>
<name>A0ABD3CVR6_9LAMI</name>
<dbReference type="PANTHER" id="PTHR34947:SF2">
    <property type="entry name" value="TRANSMEMBRANE PROTEIN"/>
    <property type="match status" value="1"/>
</dbReference>
<sequence length="187" mass="21349">MVYYNEYHNIKKITQVVLTLSVFAFLISQPSSLVPFLVNSYDYFASKSNFSVKLFSYTAERNYIFLLCNGILVLIIQTSGLITKITPVKLSTCYPKDVRINYGHDHVEELVDHGEPTTANIVSKVDVFEESDCVGKGGIDNPSREIEKMEKQEEKEEEIDEGLSSDELNKKCEEFIKKMKQEIMGLN</sequence>
<reference evidence="4" key="1">
    <citation type="journal article" date="2024" name="IScience">
        <title>Strigolactones Initiate the Formation of Haustorium-like Structures in Castilleja.</title>
        <authorList>
            <person name="Buerger M."/>
            <person name="Peterson D."/>
            <person name="Chory J."/>
        </authorList>
    </citation>
    <scope>NUCLEOTIDE SEQUENCE [LARGE SCALE GENOMIC DNA]</scope>
</reference>
<keyword evidence="4" id="KW-1185">Reference proteome</keyword>
<evidence type="ECO:0008006" key="5">
    <source>
        <dbReference type="Google" id="ProtNLM"/>
    </source>
</evidence>
<feature type="region of interest" description="Disordered" evidence="1">
    <location>
        <begin position="139"/>
        <end position="164"/>
    </location>
</feature>
<dbReference type="Proteomes" id="UP001632038">
    <property type="component" value="Unassembled WGS sequence"/>
</dbReference>
<dbReference type="PANTHER" id="PTHR34947">
    <property type="entry name" value="TRANSMEMBRANE PROTEIN"/>
    <property type="match status" value="1"/>
</dbReference>